<feature type="compositionally biased region" description="Basic and acidic residues" evidence="1">
    <location>
        <begin position="263"/>
        <end position="310"/>
    </location>
</feature>
<sequence>MISQAAQSDALRMLEKFGARSDGLPMPTSSEVRTLPSPQQKLASGSQEWNHSEGKEEWKDWNERKRGDWSGFPWRKQDQAWSEWDVKEEATWDAKKETIWDDKQESTWDVKQTSTWDVKQESAWGMKQESTWDVKQESTWDVKKESTWDVKETTWDPKKETVWDVKQETTWDVKKEGTWDVTKETTWDVQKKSTWDVKKETTWNVKQEITWDVKEWSWTGQSQDENSQAQSWKHTEVKAEEWKDWSDWKKDWQNWEPETLKTWPEEKERTRGWSDEKASEEQDSDWKERKSHHPPDGHAEEKPNVEKPSTEVELDMDQEDDEDEPSQRIGHFAEMLERWKEKKEQLRQDMKKSREELKQELSLQQDACRDNSEDPSDVETEAFPRVPAPSNAYEAYDSVYELVEEEELEEPEEPEAMDVDEVVKRSREILRRARGEVPQRGKRGRSPLPQEPPYPPPKKGRTGRRSSLRSGPRRKGKKGGVDDSKTCAVDIRNLLYSQKSCKDTFQCGRTVDQLVKDLETGKVDISAPFLRLTVFETRDEKSRKPELRCIDNRRLLALKEYARKIGNPKLKVYISLFSEETLTQVQRFFQNSDDTDGRDVRLRTSRNDKRRQLID</sequence>
<feature type="compositionally biased region" description="Polar residues" evidence="1">
    <location>
        <begin position="27"/>
        <end position="49"/>
    </location>
</feature>
<feature type="compositionally biased region" description="Basic and acidic residues" evidence="1">
    <location>
        <begin position="233"/>
        <end position="253"/>
    </location>
</feature>
<organism evidence="2">
    <name type="scientific">Cladocopium goreaui</name>
    <dbReference type="NCBI Taxonomy" id="2562237"/>
    <lineage>
        <taxon>Eukaryota</taxon>
        <taxon>Sar</taxon>
        <taxon>Alveolata</taxon>
        <taxon>Dinophyceae</taxon>
        <taxon>Suessiales</taxon>
        <taxon>Symbiodiniaceae</taxon>
        <taxon>Cladocopium</taxon>
    </lineage>
</organism>
<proteinExistence type="predicted"/>
<comment type="caution">
    <text evidence="2">The sequence shown here is derived from an EMBL/GenBank/DDBJ whole genome shotgun (WGS) entry which is preliminary data.</text>
</comment>
<evidence type="ECO:0000313" key="4">
    <source>
        <dbReference type="Proteomes" id="UP001152797"/>
    </source>
</evidence>
<feature type="region of interest" description="Disordered" evidence="1">
    <location>
        <begin position="13"/>
        <end position="73"/>
    </location>
</feature>
<name>A0A9P1CE41_9DINO</name>
<feature type="compositionally biased region" description="Polar residues" evidence="1">
    <location>
        <begin position="218"/>
        <end position="232"/>
    </location>
</feature>
<dbReference type="EMBL" id="CAMXCT010001490">
    <property type="protein sequence ID" value="CAI3990557.1"/>
    <property type="molecule type" value="Genomic_DNA"/>
</dbReference>
<accession>A0A9P1CE41</accession>
<feature type="compositionally biased region" description="Basic and acidic residues" evidence="1">
    <location>
        <begin position="421"/>
        <end position="439"/>
    </location>
</feature>
<protein>
    <submittedName>
        <fullName evidence="2">Uncharacterized protein</fullName>
    </submittedName>
</protein>
<keyword evidence="4" id="KW-1185">Reference proteome</keyword>
<dbReference type="EMBL" id="CAMXCT020001490">
    <property type="protein sequence ID" value="CAL1143932.1"/>
    <property type="molecule type" value="Genomic_DNA"/>
</dbReference>
<feature type="compositionally biased region" description="Basic and acidic residues" evidence="1">
    <location>
        <begin position="50"/>
        <end position="68"/>
    </location>
</feature>
<feature type="compositionally biased region" description="Basic residues" evidence="1">
    <location>
        <begin position="458"/>
        <end position="478"/>
    </location>
</feature>
<feature type="compositionally biased region" description="Acidic residues" evidence="1">
    <location>
        <begin position="312"/>
        <end position="324"/>
    </location>
</feature>
<dbReference type="EMBL" id="CAMXCT030001490">
    <property type="protein sequence ID" value="CAL4777869.1"/>
    <property type="molecule type" value="Genomic_DNA"/>
</dbReference>
<dbReference type="AlphaFoldDB" id="A0A9P1CE41"/>
<dbReference type="OrthoDB" id="6153212at2759"/>
<evidence type="ECO:0000256" key="1">
    <source>
        <dbReference type="SAM" id="MobiDB-lite"/>
    </source>
</evidence>
<feature type="compositionally biased region" description="Basic and acidic residues" evidence="1">
    <location>
        <begin position="334"/>
        <end position="359"/>
    </location>
</feature>
<evidence type="ECO:0000313" key="3">
    <source>
        <dbReference type="EMBL" id="CAL1143932.1"/>
    </source>
</evidence>
<dbReference type="Proteomes" id="UP001152797">
    <property type="component" value="Unassembled WGS sequence"/>
</dbReference>
<reference evidence="2" key="1">
    <citation type="submission" date="2022-10" db="EMBL/GenBank/DDBJ databases">
        <authorList>
            <person name="Chen Y."/>
            <person name="Dougan E. K."/>
            <person name="Chan C."/>
            <person name="Rhodes N."/>
            <person name="Thang M."/>
        </authorList>
    </citation>
    <scope>NUCLEOTIDE SEQUENCE</scope>
</reference>
<gene>
    <name evidence="2" type="ORF">C1SCF055_LOCUS17537</name>
</gene>
<feature type="compositionally biased region" description="Acidic residues" evidence="1">
    <location>
        <begin position="402"/>
        <end position="420"/>
    </location>
</feature>
<evidence type="ECO:0000313" key="2">
    <source>
        <dbReference type="EMBL" id="CAI3990557.1"/>
    </source>
</evidence>
<feature type="region of interest" description="Disordered" evidence="1">
    <location>
        <begin position="216"/>
        <end position="483"/>
    </location>
</feature>
<reference evidence="3" key="2">
    <citation type="submission" date="2024-04" db="EMBL/GenBank/DDBJ databases">
        <authorList>
            <person name="Chen Y."/>
            <person name="Shah S."/>
            <person name="Dougan E. K."/>
            <person name="Thang M."/>
            <person name="Chan C."/>
        </authorList>
    </citation>
    <scope>NUCLEOTIDE SEQUENCE [LARGE SCALE GENOMIC DNA]</scope>
</reference>